<keyword evidence="5 14" id="KW-0004">4Fe-4S</keyword>
<evidence type="ECO:0000256" key="13">
    <source>
        <dbReference type="ARBA" id="ARBA00048321"/>
    </source>
</evidence>
<dbReference type="PIRSF" id="PIRSF000167">
    <property type="entry name" value="HemN"/>
    <property type="match status" value="1"/>
</dbReference>
<keyword evidence="12 14" id="KW-0627">Porphyrin biosynthesis</keyword>
<accession>A0ABY6IZQ4</accession>
<evidence type="ECO:0000256" key="6">
    <source>
        <dbReference type="ARBA" id="ARBA00022490"/>
    </source>
</evidence>
<dbReference type="SFLD" id="SFLDG01065">
    <property type="entry name" value="anaerobic_coproporphyrinogen-I"/>
    <property type="match status" value="1"/>
</dbReference>
<keyword evidence="17" id="KW-1185">Reference proteome</keyword>
<dbReference type="Gene3D" id="3.20.20.70">
    <property type="entry name" value="Aldolase class I"/>
    <property type="match status" value="1"/>
</dbReference>
<name>A0ABY6IZQ4_9BACT</name>
<keyword evidence="9 14" id="KW-0560">Oxidoreductase</keyword>
<dbReference type="EMBL" id="CP107006">
    <property type="protein sequence ID" value="UYQ92855.1"/>
    <property type="molecule type" value="Genomic_DNA"/>
</dbReference>
<dbReference type="InterPro" id="IPR013785">
    <property type="entry name" value="Aldolase_TIM"/>
</dbReference>
<evidence type="ECO:0000256" key="5">
    <source>
        <dbReference type="ARBA" id="ARBA00022485"/>
    </source>
</evidence>
<dbReference type="GO" id="GO:0051989">
    <property type="term" value="F:coproporphyrinogen dehydrogenase activity"/>
    <property type="evidence" value="ECO:0007669"/>
    <property type="project" value="UniProtKB-EC"/>
</dbReference>
<evidence type="ECO:0000313" key="17">
    <source>
        <dbReference type="Proteomes" id="UP001162741"/>
    </source>
</evidence>
<dbReference type="CDD" id="cd01335">
    <property type="entry name" value="Radical_SAM"/>
    <property type="match status" value="1"/>
</dbReference>
<sequence>MDQLLRKYNVPVPRYTSYPTVPFWKEKTSASWQNHLQQQFSADNLRNGIALYMHLPFCETLCTYCGCNKKITKRHSVEPEYMAALQKEWDLYTTLMPEKAVLRELHLGGGTPTFFSPEHLADILLPIFKDVDIADDHAFSFEGHPANTTTAHLKMLKSLGFTRVSYGVQDNDEKVQEAINRIQPWSDVVKVVREAREIGYKSVNIDLVYGLPFQTAESMRATVNKVLDLRPDRIAFYSYAHIPWKSCSQRLYSEADLPGAAEKLELYNIGRELFTAAGYADIGMDHFALPHDDLYTAWQNKELHRNFMGYTHTRTNMLIGLGVSSISDTGSGYAQNQKELRTYYQELEKGVLPTIKGYYLDKTDKIFRRHILDIACNGSTLFHVEQQALYEKYAMPILQELAQDGLVEVNLIGVKVTETGKRFIRNVCRAFDLKVLQAQSSELRPQLFSKAI</sequence>
<dbReference type="EC" id="1.3.98.3" evidence="14"/>
<dbReference type="Gene3D" id="1.10.10.920">
    <property type="match status" value="1"/>
</dbReference>
<reference evidence="16" key="1">
    <citation type="submission" date="2022-10" db="EMBL/GenBank/DDBJ databases">
        <title>Chitinophaga sp. nov., isolated from soil.</title>
        <authorList>
            <person name="Jeon C.O."/>
        </authorList>
    </citation>
    <scope>NUCLEOTIDE SEQUENCE</scope>
    <source>
        <strain evidence="16">R8</strain>
    </source>
</reference>
<comment type="cofactor">
    <cofactor evidence="14">
        <name>[4Fe-4S] cluster</name>
        <dbReference type="ChEBI" id="CHEBI:49883"/>
    </cofactor>
    <text evidence="14">Binds 1 [4Fe-4S] cluster. The cluster is coordinated with 3 cysteines and an exchangeable S-adenosyl-L-methionine.</text>
</comment>
<evidence type="ECO:0000256" key="2">
    <source>
        <dbReference type="ARBA" id="ARBA00004785"/>
    </source>
</evidence>
<protein>
    <recommendedName>
        <fullName evidence="14">Coproporphyrinogen-III oxidase</fullName>
        <ecNumber evidence="14">1.3.98.3</ecNumber>
    </recommendedName>
</protein>
<evidence type="ECO:0000256" key="4">
    <source>
        <dbReference type="ARBA" id="ARBA00011245"/>
    </source>
</evidence>
<dbReference type="InterPro" id="IPR034505">
    <property type="entry name" value="Coproporphyrinogen-III_oxidase"/>
</dbReference>
<comment type="similarity">
    <text evidence="3 14">Belongs to the anaerobic coproporphyrinogen-III oxidase family.</text>
</comment>
<dbReference type="InterPro" id="IPR007197">
    <property type="entry name" value="rSAM"/>
</dbReference>
<dbReference type="InterPro" id="IPR004558">
    <property type="entry name" value="Coprogen_oxidase_HemN"/>
</dbReference>
<keyword evidence="8 14" id="KW-0479">Metal-binding</keyword>
<dbReference type="NCBIfam" id="TIGR00538">
    <property type="entry name" value="hemN"/>
    <property type="match status" value="1"/>
</dbReference>
<comment type="subunit">
    <text evidence="4">Monomer.</text>
</comment>
<keyword evidence="11 14" id="KW-0411">Iron-sulfur</keyword>
<dbReference type="PROSITE" id="PS51918">
    <property type="entry name" value="RADICAL_SAM"/>
    <property type="match status" value="1"/>
</dbReference>
<keyword evidence="7 14" id="KW-0949">S-adenosyl-L-methionine</keyword>
<comment type="catalytic activity">
    <reaction evidence="13 14">
        <text>coproporphyrinogen III + 2 S-adenosyl-L-methionine = protoporphyrinogen IX + 2 5'-deoxyadenosine + 2 L-methionine + 2 CO2</text>
        <dbReference type="Rhea" id="RHEA:15425"/>
        <dbReference type="ChEBI" id="CHEBI:16526"/>
        <dbReference type="ChEBI" id="CHEBI:17319"/>
        <dbReference type="ChEBI" id="CHEBI:57307"/>
        <dbReference type="ChEBI" id="CHEBI:57309"/>
        <dbReference type="ChEBI" id="CHEBI:57844"/>
        <dbReference type="ChEBI" id="CHEBI:59789"/>
        <dbReference type="EC" id="1.3.98.3"/>
    </reaction>
</comment>
<dbReference type="Proteomes" id="UP001162741">
    <property type="component" value="Chromosome"/>
</dbReference>
<feature type="domain" description="Radical SAM core" evidence="15">
    <location>
        <begin position="43"/>
        <end position="276"/>
    </location>
</feature>
<dbReference type="SMART" id="SM00729">
    <property type="entry name" value="Elp3"/>
    <property type="match status" value="1"/>
</dbReference>
<evidence type="ECO:0000256" key="14">
    <source>
        <dbReference type="PIRNR" id="PIRNR000167"/>
    </source>
</evidence>
<evidence type="ECO:0000256" key="3">
    <source>
        <dbReference type="ARBA" id="ARBA00005493"/>
    </source>
</evidence>
<evidence type="ECO:0000256" key="10">
    <source>
        <dbReference type="ARBA" id="ARBA00023004"/>
    </source>
</evidence>
<evidence type="ECO:0000256" key="12">
    <source>
        <dbReference type="ARBA" id="ARBA00023244"/>
    </source>
</evidence>
<evidence type="ECO:0000313" key="16">
    <source>
        <dbReference type="EMBL" id="UYQ92855.1"/>
    </source>
</evidence>
<keyword evidence="6 14" id="KW-0963">Cytoplasm</keyword>
<comment type="subcellular location">
    <subcellularLocation>
        <location evidence="1 14">Cytoplasm</location>
    </subcellularLocation>
</comment>
<dbReference type="InterPro" id="IPR058240">
    <property type="entry name" value="rSAM_sf"/>
</dbReference>
<evidence type="ECO:0000256" key="8">
    <source>
        <dbReference type="ARBA" id="ARBA00022723"/>
    </source>
</evidence>
<evidence type="ECO:0000256" key="9">
    <source>
        <dbReference type="ARBA" id="ARBA00023002"/>
    </source>
</evidence>
<dbReference type="SFLD" id="SFLDS00029">
    <property type="entry name" value="Radical_SAM"/>
    <property type="match status" value="1"/>
</dbReference>
<evidence type="ECO:0000256" key="11">
    <source>
        <dbReference type="ARBA" id="ARBA00023014"/>
    </source>
</evidence>
<dbReference type="PANTHER" id="PTHR13932">
    <property type="entry name" value="COPROPORPHYRINIGEN III OXIDASE"/>
    <property type="match status" value="1"/>
</dbReference>
<dbReference type="PANTHER" id="PTHR13932:SF6">
    <property type="entry name" value="OXYGEN-INDEPENDENT COPROPORPHYRINOGEN III OXIDASE"/>
    <property type="match status" value="1"/>
</dbReference>
<evidence type="ECO:0000256" key="7">
    <source>
        <dbReference type="ARBA" id="ARBA00022691"/>
    </source>
</evidence>
<dbReference type="SUPFAM" id="SSF102114">
    <property type="entry name" value="Radical SAM enzymes"/>
    <property type="match status" value="1"/>
</dbReference>
<proteinExistence type="inferred from homology"/>
<evidence type="ECO:0000256" key="1">
    <source>
        <dbReference type="ARBA" id="ARBA00004496"/>
    </source>
</evidence>
<dbReference type="InterPro" id="IPR006638">
    <property type="entry name" value="Elp3/MiaA/NifB-like_rSAM"/>
</dbReference>
<gene>
    <name evidence="16" type="primary">hemN</name>
    <name evidence="16" type="ORF">MKQ68_22500</name>
</gene>
<dbReference type="Pfam" id="PF04055">
    <property type="entry name" value="Radical_SAM"/>
    <property type="match status" value="1"/>
</dbReference>
<organism evidence="16 17">
    <name type="scientific">Chitinophaga horti</name>
    <dbReference type="NCBI Taxonomy" id="2920382"/>
    <lineage>
        <taxon>Bacteria</taxon>
        <taxon>Pseudomonadati</taxon>
        <taxon>Bacteroidota</taxon>
        <taxon>Chitinophagia</taxon>
        <taxon>Chitinophagales</taxon>
        <taxon>Chitinophagaceae</taxon>
        <taxon>Chitinophaga</taxon>
    </lineage>
</organism>
<keyword evidence="10 14" id="KW-0408">Iron</keyword>
<comment type="pathway">
    <text evidence="2 14">Porphyrin-containing compound metabolism; protoporphyrin-IX biosynthesis; protoporphyrinogen-IX from coproporphyrinogen-III (AdoMet route): step 1/1.</text>
</comment>
<evidence type="ECO:0000259" key="15">
    <source>
        <dbReference type="PROSITE" id="PS51918"/>
    </source>
</evidence>
<dbReference type="RefSeq" id="WP_264281042.1">
    <property type="nucleotide sequence ID" value="NZ_CP107006.1"/>
</dbReference>